<dbReference type="PANTHER" id="PTHR40040">
    <property type="entry name" value="SMALL HYDROPHOBIC PROTEIN-RELATED"/>
    <property type="match status" value="1"/>
</dbReference>
<evidence type="ECO:0000313" key="3">
    <source>
        <dbReference type="Proteomes" id="UP001596044"/>
    </source>
</evidence>
<evidence type="ECO:0008006" key="4">
    <source>
        <dbReference type="Google" id="ProtNLM"/>
    </source>
</evidence>
<protein>
    <recommendedName>
        <fullName evidence="4">DUF4190 domain-containing protein</fullName>
    </recommendedName>
</protein>
<evidence type="ECO:0000313" key="2">
    <source>
        <dbReference type="EMBL" id="MFC5450223.1"/>
    </source>
</evidence>
<dbReference type="Proteomes" id="UP001596044">
    <property type="component" value="Unassembled WGS sequence"/>
</dbReference>
<gene>
    <name evidence="2" type="ORF">ACFPOG_18395</name>
</gene>
<proteinExistence type="predicted"/>
<keyword evidence="1" id="KW-1133">Transmembrane helix</keyword>
<dbReference type="PANTHER" id="PTHR40040:SF1">
    <property type="entry name" value="MEMBRANE PROTEIN"/>
    <property type="match status" value="1"/>
</dbReference>
<comment type="caution">
    <text evidence="2">The sequence shown here is derived from an EMBL/GenBank/DDBJ whole genome shotgun (WGS) entry which is preliminary data.</text>
</comment>
<keyword evidence="1" id="KW-0812">Transmembrane</keyword>
<dbReference type="RefSeq" id="WP_270885517.1">
    <property type="nucleotide sequence ID" value="NZ_JAQFVF010000089.1"/>
</dbReference>
<keyword evidence="1" id="KW-0472">Membrane</keyword>
<evidence type="ECO:0000256" key="1">
    <source>
        <dbReference type="SAM" id="Phobius"/>
    </source>
</evidence>
<name>A0ABW0KA30_9BACL</name>
<reference evidence="3" key="1">
    <citation type="journal article" date="2019" name="Int. J. Syst. Evol. Microbiol.">
        <title>The Global Catalogue of Microorganisms (GCM) 10K type strain sequencing project: providing services to taxonomists for standard genome sequencing and annotation.</title>
        <authorList>
            <consortium name="The Broad Institute Genomics Platform"/>
            <consortium name="The Broad Institute Genome Sequencing Center for Infectious Disease"/>
            <person name="Wu L."/>
            <person name="Ma J."/>
        </authorList>
    </citation>
    <scope>NUCLEOTIDE SEQUENCE [LARGE SCALE GENOMIC DNA]</scope>
    <source>
        <strain evidence="3">KACC 11904</strain>
    </source>
</reference>
<dbReference type="InterPro" id="IPR055338">
    <property type="entry name" value="YqfX-like"/>
</dbReference>
<sequence>MTNKDVPYDDEATKERYQQDQLRMESGLNHNEEYAAEIAVPAPVRKITYAEQYRSAKMNKTAAAVESAAVSDEEVDEMVDAVTRSKAIGYVALFVALASLFVWPVLLGASGIVLGIIAFFYGNKALGSWSIGLGLVAIAAYYFLLPFYS</sequence>
<feature type="transmembrane region" description="Helical" evidence="1">
    <location>
        <begin position="126"/>
        <end position="145"/>
    </location>
</feature>
<organism evidence="2 3">
    <name type="scientific">Paenibacillus aestuarii</name>
    <dbReference type="NCBI Taxonomy" id="516965"/>
    <lineage>
        <taxon>Bacteria</taxon>
        <taxon>Bacillati</taxon>
        <taxon>Bacillota</taxon>
        <taxon>Bacilli</taxon>
        <taxon>Bacillales</taxon>
        <taxon>Paenibacillaceae</taxon>
        <taxon>Paenibacillus</taxon>
    </lineage>
</organism>
<dbReference type="EMBL" id="JBHSMJ010000025">
    <property type="protein sequence ID" value="MFC5450223.1"/>
    <property type="molecule type" value="Genomic_DNA"/>
</dbReference>
<feature type="transmembrane region" description="Helical" evidence="1">
    <location>
        <begin position="87"/>
        <end position="120"/>
    </location>
</feature>
<keyword evidence="3" id="KW-1185">Reference proteome</keyword>
<accession>A0ABW0KA30</accession>